<evidence type="ECO:0000313" key="6">
    <source>
        <dbReference type="Proteomes" id="UP001499924"/>
    </source>
</evidence>
<feature type="transmembrane region" description="Helical" evidence="3">
    <location>
        <begin position="70"/>
        <end position="88"/>
    </location>
</feature>
<dbReference type="PRINTS" id="PR00864">
    <property type="entry name" value="PREPILNPTASE"/>
</dbReference>
<dbReference type="InterPro" id="IPR014032">
    <property type="entry name" value="Peptidase_A24A_bac"/>
</dbReference>
<evidence type="ECO:0000256" key="1">
    <source>
        <dbReference type="ARBA" id="ARBA00005801"/>
    </source>
</evidence>
<sequence>MEVTRPVLLGAALVCAVAVGPWLAVVAARLAARDDAARPTAARTVVVTAVFAALLAGAALLTGLRPAGAAFAWAAGAAVVLGAVDLATHRLPDRVTYPAAVVVATALLVDAAVHDTWPALLRAVLAGAAAFGVAALAAAISPAGLGFGDVKLLGVLGLLLGWVGWGVLLAGVLLGLLTGALVSVGLLVTRRVGWRSAIPFGPPLIAGAVFALALTGSAALG</sequence>
<feature type="transmembrane region" description="Helical" evidence="3">
    <location>
        <begin position="95"/>
        <end position="113"/>
    </location>
</feature>
<feature type="domain" description="Prepilin type IV endopeptidase peptidase" evidence="4">
    <location>
        <begin position="77"/>
        <end position="182"/>
    </location>
</feature>
<comment type="caution">
    <text evidence="5">The sequence shown here is derived from an EMBL/GenBank/DDBJ whole genome shotgun (WGS) entry which is preliminary data.</text>
</comment>
<organism evidence="5 6">
    <name type="scientific">Blastococcus jejuensis</name>
    <dbReference type="NCBI Taxonomy" id="351224"/>
    <lineage>
        <taxon>Bacteria</taxon>
        <taxon>Bacillati</taxon>
        <taxon>Actinomycetota</taxon>
        <taxon>Actinomycetes</taxon>
        <taxon>Geodermatophilales</taxon>
        <taxon>Geodermatophilaceae</taxon>
        <taxon>Blastococcus</taxon>
    </lineage>
</organism>
<dbReference type="PANTHER" id="PTHR30487:SF0">
    <property type="entry name" value="PREPILIN LEADER PEPTIDASE_N-METHYLTRANSFERASE-RELATED"/>
    <property type="match status" value="1"/>
</dbReference>
<evidence type="ECO:0000256" key="2">
    <source>
        <dbReference type="RuleBase" id="RU003793"/>
    </source>
</evidence>
<feature type="transmembrane region" description="Helical" evidence="3">
    <location>
        <begin position="152"/>
        <end position="177"/>
    </location>
</feature>
<proteinExistence type="inferred from homology"/>
<feature type="transmembrane region" description="Helical" evidence="3">
    <location>
        <begin position="44"/>
        <end position="64"/>
    </location>
</feature>
<keyword evidence="3" id="KW-0472">Membrane</keyword>
<comment type="similarity">
    <text evidence="1 2">Belongs to the peptidase A24 family.</text>
</comment>
<evidence type="ECO:0000259" key="4">
    <source>
        <dbReference type="Pfam" id="PF01478"/>
    </source>
</evidence>
<dbReference type="InterPro" id="IPR000045">
    <property type="entry name" value="Prepilin_IV_endopep_pep"/>
</dbReference>
<gene>
    <name evidence="5" type="ORF">GCM10010531_24150</name>
</gene>
<feature type="transmembrane region" description="Helical" evidence="3">
    <location>
        <begin position="6"/>
        <end position="32"/>
    </location>
</feature>
<keyword evidence="6" id="KW-1185">Reference proteome</keyword>
<feature type="transmembrane region" description="Helical" evidence="3">
    <location>
        <begin position="197"/>
        <end position="220"/>
    </location>
</feature>
<dbReference type="Pfam" id="PF01478">
    <property type="entry name" value="Peptidase_A24"/>
    <property type="match status" value="1"/>
</dbReference>
<dbReference type="Gene3D" id="1.20.120.1220">
    <property type="match status" value="1"/>
</dbReference>
<keyword evidence="3" id="KW-0812">Transmembrane</keyword>
<dbReference type="PANTHER" id="PTHR30487">
    <property type="entry name" value="TYPE 4 PREPILIN-LIKE PROTEINS LEADER PEPTIDE-PROCESSING ENZYME"/>
    <property type="match status" value="1"/>
</dbReference>
<accession>A0ABP6P7M2</accession>
<dbReference type="Proteomes" id="UP001499924">
    <property type="component" value="Unassembled WGS sequence"/>
</dbReference>
<evidence type="ECO:0000256" key="3">
    <source>
        <dbReference type="SAM" id="Phobius"/>
    </source>
</evidence>
<feature type="transmembrane region" description="Helical" evidence="3">
    <location>
        <begin position="119"/>
        <end position="140"/>
    </location>
</feature>
<dbReference type="InterPro" id="IPR050882">
    <property type="entry name" value="Prepilin_peptidase/N-MTase"/>
</dbReference>
<dbReference type="EMBL" id="BAAAVV010000005">
    <property type="protein sequence ID" value="GAA3170149.1"/>
    <property type="molecule type" value="Genomic_DNA"/>
</dbReference>
<reference evidence="6" key="1">
    <citation type="journal article" date="2019" name="Int. J. Syst. Evol. Microbiol.">
        <title>The Global Catalogue of Microorganisms (GCM) 10K type strain sequencing project: providing services to taxonomists for standard genome sequencing and annotation.</title>
        <authorList>
            <consortium name="The Broad Institute Genomics Platform"/>
            <consortium name="The Broad Institute Genome Sequencing Center for Infectious Disease"/>
            <person name="Wu L."/>
            <person name="Ma J."/>
        </authorList>
    </citation>
    <scope>NUCLEOTIDE SEQUENCE [LARGE SCALE GENOMIC DNA]</scope>
    <source>
        <strain evidence="6">JCM 15614</strain>
    </source>
</reference>
<name>A0ABP6P7M2_9ACTN</name>
<protein>
    <recommendedName>
        <fullName evidence="4">Prepilin type IV endopeptidase peptidase domain-containing protein</fullName>
    </recommendedName>
</protein>
<evidence type="ECO:0000313" key="5">
    <source>
        <dbReference type="EMBL" id="GAA3170149.1"/>
    </source>
</evidence>
<keyword evidence="3" id="KW-1133">Transmembrane helix</keyword>